<proteinExistence type="predicted"/>
<comment type="caution">
    <text evidence="1">The sequence shown here is derived from an EMBL/GenBank/DDBJ whole genome shotgun (WGS) entry which is preliminary data.</text>
</comment>
<dbReference type="EMBL" id="BJXA01000018">
    <property type="protein sequence ID" value="GEM38728.1"/>
    <property type="molecule type" value="Genomic_DNA"/>
</dbReference>
<dbReference type="InterPro" id="IPR007263">
    <property type="entry name" value="DCC1-like"/>
</dbReference>
<organism evidence="1 2">
    <name type="scientific">Nocardia ninae NBRC 108245</name>
    <dbReference type="NCBI Taxonomy" id="1210091"/>
    <lineage>
        <taxon>Bacteria</taxon>
        <taxon>Bacillati</taxon>
        <taxon>Actinomycetota</taxon>
        <taxon>Actinomycetes</taxon>
        <taxon>Mycobacteriales</taxon>
        <taxon>Nocardiaceae</taxon>
        <taxon>Nocardia</taxon>
    </lineage>
</organism>
<evidence type="ECO:0000313" key="1">
    <source>
        <dbReference type="EMBL" id="GEM38728.1"/>
    </source>
</evidence>
<sequence length="141" mass="15271">MGSASATPAATARPVVIFDGDCAFCTSSVDFIRARIRPDVDFAPWQRLDLAALGLTEHQAEKAVQWIDGAENRASGARAFGLLLRRASRPWRAVGTLMLIPPINWLADALYRLVADNRHRLPGGTPACTFPAPNHDQGHTA</sequence>
<dbReference type="AlphaFoldDB" id="A0A511MF66"/>
<dbReference type="Proteomes" id="UP000321424">
    <property type="component" value="Unassembled WGS sequence"/>
</dbReference>
<dbReference type="RefSeq" id="WP_147131320.1">
    <property type="nucleotide sequence ID" value="NZ_BJXA01000018.1"/>
</dbReference>
<dbReference type="Pfam" id="PF04134">
    <property type="entry name" value="DCC1-like"/>
    <property type="match status" value="1"/>
</dbReference>
<name>A0A511MF66_9NOCA</name>
<keyword evidence="2" id="KW-1185">Reference proteome</keyword>
<dbReference type="OrthoDB" id="9813713at2"/>
<gene>
    <name evidence="1" type="ORF">NN4_32470</name>
</gene>
<evidence type="ECO:0008006" key="3">
    <source>
        <dbReference type="Google" id="ProtNLM"/>
    </source>
</evidence>
<accession>A0A511MF66</accession>
<reference evidence="1 2" key="1">
    <citation type="submission" date="2019-07" db="EMBL/GenBank/DDBJ databases">
        <title>Whole genome shotgun sequence of Nocardia ninae NBRC 108245.</title>
        <authorList>
            <person name="Hosoyama A."/>
            <person name="Uohara A."/>
            <person name="Ohji S."/>
            <person name="Ichikawa N."/>
        </authorList>
    </citation>
    <scope>NUCLEOTIDE SEQUENCE [LARGE SCALE GENOMIC DNA]</scope>
    <source>
        <strain evidence="1 2">NBRC 108245</strain>
    </source>
</reference>
<protein>
    <recommendedName>
        <fullName evidence="3">Thiol-disulfide oxidoreductase</fullName>
    </recommendedName>
</protein>
<dbReference type="GO" id="GO:0015035">
    <property type="term" value="F:protein-disulfide reductase activity"/>
    <property type="evidence" value="ECO:0007669"/>
    <property type="project" value="InterPro"/>
</dbReference>
<evidence type="ECO:0000313" key="2">
    <source>
        <dbReference type="Proteomes" id="UP000321424"/>
    </source>
</evidence>